<dbReference type="InterPro" id="IPR036322">
    <property type="entry name" value="WD40_repeat_dom_sf"/>
</dbReference>
<gene>
    <name evidence="2" type="ORF">M0811_05320</name>
</gene>
<reference evidence="2" key="1">
    <citation type="submission" date="2022-10" db="EMBL/GenBank/DDBJ databases">
        <title>Novel sulphate-reducing endosymbionts in the free-living metamonad Anaeramoeba.</title>
        <authorList>
            <person name="Jerlstrom-Hultqvist J."/>
            <person name="Cepicka I."/>
            <person name="Gallot-Lavallee L."/>
            <person name="Salas-Leiva D."/>
            <person name="Curtis B.A."/>
            <person name="Zahonova K."/>
            <person name="Pipaliya S."/>
            <person name="Dacks J."/>
            <person name="Roger A.J."/>
        </authorList>
    </citation>
    <scope>NUCLEOTIDE SEQUENCE</scope>
    <source>
        <strain evidence="2">BMAN</strain>
    </source>
</reference>
<evidence type="ECO:0000313" key="3">
    <source>
        <dbReference type="Proteomes" id="UP001149090"/>
    </source>
</evidence>
<dbReference type="PANTHER" id="PTHR47467">
    <property type="entry name" value="OS01G0867200 PROTEIN"/>
    <property type="match status" value="1"/>
</dbReference>
<dbReference type="PANTHER" id="PTHR47467:SF1">
    <property type="entry name" value="WD40 REPEAT-CONTAINING PROTEIN"/>
    <property type="match status" value="1"/>
</dbReference>
<dbReference type="InterPro" id="IPR015943">
    <property type="entry name" value="WD40/YVTN_repeat-like_dom_sf"/>
</dbReference>
<name>A0A9Q0LS75_ANAIG</name>
<sequence>MNNFPYLSLPIKITSSNYIGNHVAIRSNTQIFISNLNQIFCVIIEPIETFLEISNKNELKLKNFEEIDKNEFKHSIEIQEIFLYQEQKTQKEYLASIDKSNRLIIRLLNSEGEPIEYKIFHNKLPIGTSFGWGGIDMKLFEENILIATANMFGKVIDIYDFETSKLIRRIQTGQFPMQIKLMFLENKKKQVITTELNQIVVYDFELPEQQECVKRIISPSNELLYSLEVGEHFIAAGGANRSIYFYNNQNYTFLESWLNATKHEISHFKIPKNHQDICFVGGNDQELIIGLWSKKKRNEMMRMNEYKELNLLSDSNWIGFDVKENNINDENNLNNFIFFVGLSQIGSLYFFPYNIQFDNSSDKSNQHFPLQNNLGTKRSLNENQNQNQN</sequence>
<comment type="caution">
    <text evidence="2">The sequence shown here is derived from an EMBL/GenBank/DDBJ whole genome shotgun (WGS) entry which is preliminary data.</text>
</comment>
<accession>A0A9Q0LS75</accession>
<dbReference type="SUPFAM" id="SSF50978">
    <property type="entry name" value="WD40 repeat-like"/>
    <property type="match status" value="1"/>
</dbReference>
<evidence type="ECO:0008006" key="4">
    <source>
        <dbReference type="Google" id="ProtNLM"/>
    </source>
</evidence>
<dbReference type="Proteomes" id="UP001149090">
    <property type="component" value="Unassembled WGS sequence"/>
</dbReference>
<keyword evidence="3" id="KW-1185">Reference proteome</keyword>
<organism evidence="2 3">
    <name type="scientific">Anaeramoeba ignava</name>
    <name type="common">Anaerobic marine amoeba</name>
    <dbReference type="NCBI Taxonomy" id="1746090"/>
    <lineage>
        <taxon>Eukaryota</taxon>
        <taxon>Metamonada</taxon>
        <taxon>Anaeramoebidae</taxon>
        <taxon>Anaeramoeba</taxon>
    </lineage>
</organism>
<evidence type="ECO:0000256" key="1">
    <source>
        <dbReference type="SAM" id="MobiDB-lite"/>
    </source>
</evidence>
<protein>
    <recommendedName>
        <fullName evidence="4">WD40-repeat-containing domain</fullName>
    </recommendedName>
</protein>
<proteinExistence type="predicted"/>
<dbReference type="EMBL" id="JAPDFW010000055">
    <property type="protein sequence ID" value="KAJ5078062.1"/>
    <property type="molecule type" value="Genomic_DNA"/>
</dbReference>
<evidence type="ECO:0000313" key="2">
    <source>
        <dbReference type="EMBL" id="KAJ5078062.1"/>
    </source>
</evidence>
<dbReference type="AlphaFoldDB" id="A0A9Q0LS75"/>
<feature type="region of interest" description="Disordered" evidence="1">
    <location>
        <begin position="366"/>
        <end position="389"/>
    </location>
</feature>
<dbReference type="Gene3D" id="2.130.10.10">
    <property type="entry name" value="YVTN repeat-like/Quinoprotein amine dehydrogenase"/>
    <property type="match status" value="1"/>
</dbReference>